<dbReference type="FunFam" id="2.60.40.10:FF:000774">
    <property type="entry name" value="Hepatitis A virus cellular receptor 1"/>
    <property type="match status" value="1"/>
</dbReference>
<dbReference type="PANTHER" id="PTHR15498:SF73">
    <property type="entry name" value="HEPATITIS A VIRUS CELLULAR RECEPTOR 2"/>
    <property type="match status" value="1"/>
</dbReference>
<dbReference type="InterPro" id="IPR013783">
    <property type="entry name" value="Ig-like_fold"/>
</dbReference>
<protein>
    <submittedName>
        <fullName evidence="13">Hepatitis A virus cellular receptor 2</fullName>
    </submittedName>
</protein>
<feature type="chain" id="PRO_5003455322" evidence="11">
    <location>
        <begin position="24"/>
        <end position="281"/>
    </location>
</feature>
<dbReference type="GeneTree" id="ENSGT00940000154444"/>
<reference evidence="13 14" key="1">
    <citation type="submission" date="2009-06" db="EMBL/GenBank/DDBJ databases">
        <title>The Genome Sequence of Loxodonta africana (African elephant).</title>
        <authorList>
            <person name="Di Palma F."/>
            <person name="Heiman D."/>
            <person name="Young S."/>
            <person name="Johnson J."/>
            <person name="Lander E.S."/>
            <person name="Lindblad-Toh K."/>
        </authorList>
    </citation>
    <scope>NUCLEOTIDE SEQUENCE [LARGE SCALE GENOMIC DNA]</scope>
    <source>
        <strain evidence="13 14">Isolate ISIS603380</strain>
    </source>
</reference>
<dbReference type="PROSITE" id="PS50835">
    <property type="entry name" value="IG_LIKE"/>
    <property type="match status" value="1"/>
</dbReference>
<dbReference type="SUPFAM" id="SSF48726">
    <property type="entry name" value="Immunoglobulin"/>
    <property type="match status" value="1"/>
</dbReference>
<sequence>MFSNLSFICVLLVLLLLTRSLEGAYIVEVGQNALLPCNYSPTASVNHVPVCWGQGSCPMLQCHLTVLSTDGSHVNYRKSNRYQLKGYLHTGDVSLTIENVTSADSGTYCCRIQFPGLMNDEKLTLELVITPAKVTTARTPRKEFTTILPRMFTTKGARSAETQTWETHHDCNQTQKFSLANEFHDSAVTTRIAVYIGVGISAGLALVLIIYALILQWYSRKKEKLQNSSLVSMASLPPSGLVNAVAAGMHSEENIYTIEENVYEMEDSNEYYCYISDWQRP</sequence>
<keyword evidence="3 11" id="KW-0732">Signal</keyword>
<dbReference type="GO" id="GO:0032703">
    <property type="term" value="P:negative regulation of interleukin-2 production"/>
    <property type="evidence" value="ECO:0007669"/>
    <property type="project" value="Ensembl"/>
</dbReference>
<dbReference type="GO" id="GO:1900426">
    <property type="term" value="P:positive regulation of defense response to bacterium"/>
    <property type="evidence" value="ECO:0007669"/>
    <property type="project" value="Ensembl"/>
</dbReference>
<dbReference type="GO" id="GO:0042130">
    <property type="term" value="P:negative regulation of T cell proliferation"/>
    <property type="evidence" value="ECO:0007669"/>
    <property type="project" value="Ensembl"/>
</dbReference>
<dbReference type="GO" id="GO:0032687">
    <property type="term" value="P:negative regulation of interferon-alpha production"/>
    <property type="evidence" value="ECO:0007669"/>
    <property type="project" value="Ensembl"/>
</dbReference>
<reference evidence="13" key="3">
    <citation type="submission" date="2025-09" db="UniProtKB">
        <authorList>
            <consortium name="Ensembl"/>
        </authorList>
    </citation>
    <scope>IDENTIFICATION</scope>
    <source>
        <strain evidence="13">Isolate ISIS603380</strain>
    </source>
</reference>
<dbReference type="GO" id="GO:0032720">
    <property type="term" value="P:negative regulation of tumor necrosis factor production"/>
    <property type="evidence" value="ECO:0007669"/>
    <property type="project" value="Ensembl"/>
</dbReference>
<dbReference type="InterPro" id="IPR013106">
    <property type="entry name" value="Ig_V-set"/>
</dbReference>
<dbReference type="GO" id="GO:0001772">
    <property type="term" value="C:immunological synapse"/>
    <property type="evidence" value="ECO:0007669"/>
    <property type="project" value="Ensembl"/>
</dbReference>
<dbReference type="GO" id="GO:2001189">
    <property type="term" value="P:negative regulation of T cell activation via T cell receptor contact with antigen bound to MHC molecule on antigen presenting cell"/>
    <property type="evidence" value="ECO:0007669"/>
    <property type="project" value="Ensembl"/>
</dbReference>
<dbReference type="InterPro" id="IPR007110">
    <property type="entry name" value="Ig-like_dom"/>
</dbReference>
<dbReference type="GO" id="GO:0006357">
    <property type="term" value="P:regulation of transcription by RNA polymerase II"/>
    <property type="evidence" value="ECO:0007669"/>
    <property type="project" value="TreeGrafter"/>
</dbReference>
<evidence type="ECO:0000256" key="8">
    <source>
        <dbReference type="ARBA" id="ARBA00023319"/>
    </source>
</evidence>
<evidence type="ECO:0000313" key="13">
    <source>
        <dbReference type="Ensembl" id="ENSLAFP00000014155.2"/>
    </source>
</evidence>
<feature type="signal peptide" evidence="11">
    <location>
        <begin position="1"/>
        <end position="23"/>
    </location>
</feature>
<dbReference type="GO" id="GO:2000521">
    <property type="term" value="P:negative regulation of immunological synapse formation"/>
    <property type="evidence" value="ECO:0007669"/>
    <property type="project" value="Ensembl"/>
</dbReference>
<dbReference type="OMA" id="EHGPAET"/>
<dbReference type="GO" id="GO:0032753">
    <property type="term" value="P:positive regulation of interleukin-4 production"/>
    <property type="evidence" value="ECO:0007669"/>
    <property type="project" value="Ensembl"/>
</dbReference>
<dbReference type="GO" id="GO:0032732">
    <property type="term" value="P:positive regulation of interleukin-1 production"/>
    <property type="evidence" value="ECO:0007669"/>
    <property type="project" value="Ensembl"/>
</dbReference>
<dbReference type="GO" id="GO:0034162">
    <property type="term" value="P:toll-like receptor 9 signaling pathway"/>
    <property type="evidence" value="ECO:0007669"/>
    <property type="project" value="Ensembl"/>
</dbReference>
<dbReference type="GO" id="GO:0004888">
    <property type="term" value="F:transmembrane signaling receptor activity"/>
    <property type="evidence" value="ECO:0007669"/>
    <property type="project" value="Ensembl"/>
</dbReference>
<dbReference type="GO" id="GO:0002281">
    <property type="term" value="P:macrophage activation involved in immune response"/>
    <property type="evidence" value="ECO:0007669"/>
    <property type="project" value="Ensembl"/>
</dbReference>
<dbReference type="STRING" id="9785.ENSLAFP00000014155"/>
<dbReference type="GO" id="GO:0071222">
    <property type="term" value="P:cellular response to lipopolysaccharide"/>
    <property type="evidence" value="ECO:0007669"/>
    <property type="project" value="Ensembl"/>
</dbReference>
<reference evidence="13" key="2">
    <citation type="submission" date="2025-08" db="UniProtKB">
        <authorList>
            <consortium name="Ensembl"/>
        </authorList>
    </citation>
    <scope>IDENTIFICATION</scope>
    <source>
        <strain evidence="13">Isolate ISIS603380</strain>
    </source>
</reference>
<evidence type="ECO:0000259" key="12">
    <source>
        <dbReference type="PROSITE" id="PS50835"/>
    </source>
</evidence>
<dbReference type="AlphaFoldDB" id="G3THT0"/>
<proteinExistence type="inferred from homology"/>
<dbReference type="GO" id="GO:0032729">
    <property type="term" value="P:positive regulation of type II interferon production"/>
    <property type="evidence" value="ECO:0007669"/>
    <property type="project" value="Ensembl"/>
</dbReference>
<dbReference type="InterPro" id="IPR003599">
    <property type="entry name" value="Ig_sub"/>
</dbReference>
<keyword evidence="4 10" id="KW-1133">Transmembrane helix</keyword>
<dbReference type="GO" id="GO:0002826">
    <property type="term" value="P:negative regulation of T-helper 1 type immune response"/>
    <property type="evidence" value="ECO:0007669"/>
    <property type="project" value="Ensembl"/>
</dbReference>
<dbReference type="GO" id="GO:0060135">
    <property type="term" value="P:maternal process involved in female pregnancy"/>
    <property type="evidence" value="ECO:0007669"/>
    <property type="project" value="Ensembl"/>
</dbReference>
<dbReference type="GO" id="GO:0034154">
    <property type="term" value="P:toll-like receptor 7 signaling pathway"/>
    <property type="evidence" value="ECO:0007669"/>
    <property type="project" value="Ensembl"/>
</dbReference>
<dbReference type="GO" id="GO:0071656">
    <property type="term" value="P:negative regulation of granulocyte colony-stimulating factor production"/>
    <property type="evidence" value="ECO:0007669"/>
    <property type="project" value="Ensembl"/>
</dbReference>
<evidence type="ECO:0000256" key="2">
    <source>
        <dbReference type="ARBA" id="ARBA00022692"/>
    </source>
</evidence>
<dbReference type="InParanoid" id="G3THT0"/>
<dbReference type="GO" id="GO:0070374">
    <property type="term" value="P:positive regulation of ERK1 and ERK2 cascade"/>
    <property type="evidence" value="ECO:0007669"/>
    <property type="project" value="Ensembl"/>
</dbReference>
<accession>G3THT0</accession>
<dbReference type="HOGENOM" id="CLU_047504_1_1_1"/>
<dbReference type="GO" id="GO:0016592">
    <property type="term" value="C:mediator complex"/>
    <property type="evidence" value="ECO:0007669"/>
    <property type="project" value="TreeGrafter"/>
</dbReference>
<gene>
    <name evidence="13" type="primary">HAVCR2</name>
</gene>
<evidence type="ECO:0000256" key="5">
    <source>
        <dbReference type="ARBA" id="ARBA00023136"/>
    </source>
</evidence>
<keyword evidence="14" id="KW-1185">Reference proteome</keyword>
<organism evidence="13 14">
    <name type="scientific">Loxodonta africana</name>
    <name type="common">African elephant</name>
    <dbReference type="NCBI Taxonomy" id="9785"/>
    <lineage>
        <taxon>Eukaryota</taxon>
        <taxon>Metazoa</taxon>
        <taxon>Chordata</taxon>
        <taxon>Craniata</taxon>
        <taxon>Vertebrata</taxon>
        <taxon>Euteleostomi</taxon>
        <taxon>Mammalia</taxon>
        <taxon>Eutheria</taxon>
        <taxon>Afrotheria</taxon>
        <taxon>Proboscidea</taxon>
        <taxon>Elephantidae</taxon>
        <taxon>Loxodonta</taxon>
    </lineage>
</organism>
<dbReference type="GO" id="GO:0002519">
    <property type="term" value="P:natural killer cell tolerance induction"/>
    <property type="evidence" value="ECO:0007669"/>
    <property type="project" value="Ensembl"/>
</dbReference>
<dbReference type="eggNOG" id="ENOG502S454">
    <property type="taxonomic scope" value="Eukaryota"/>
</dbReference>
<dbReference type="GO" id="GO:0042102">
    <property type="term" value="P:positive regulation of T cell proliferation"/>
    <property type="evidence" value="ECO:0007669"/>
    <property type="project" value="Ensembl"/>
</dbReference>
<dbReference type="GO" id="GO:0002652">
    <property type="term" value="P:regulation of tolerance induction dependent upon immune response"/>
    <property type="evidence" value="ECO:0007669"/>
    <property type="project" value="Ensembl"/>
</dbReference>
<dbReference type="Ensembl" id="ENSLAFT00000016884.2">
    <property type="protein sequence ID" value="ENSLAFP00000014155.2"/>
    <property type="gene ID" value="ENSLAFG00000016886.2"/>
</dbReference>
<dbReference type="GO" id="GO:0032722">
    <property type="term" value="P:positive regulation of chemokine production"/>
    <property type="evidence" value="ECO:0007669"/>
    <property type="project" value="Ensembl"/>
</dbReference>
<dbReference type="GO" id="GO:0032715">
    <property type="term" value="P:negative regulation of interleukin-6 production"/>
    <property type="evidence" value="ECO:0007669"/>
    <property type="project" value="Ensembl"/>
</dbReference>
<evidence type="ECO:0000256" key="11">
    <source>
        <dbReference type="SAM" id="SignalP"/>
    </source>
</evidence>
<dbReference type="InterPro" id="IPR036179">
    <property type="entry name" value="Ig-like_dom_sf"/>
</dbReference>
<evidence type="ECO:0000256" key="7">
    <source>
        <dbReference type="ARBA" id="ARBA00023180"/>
    </source>
</evidence>
<evidence type="ECO:0000256" key="9">
    <source>
        <dbReference type="ARBA" id="ARBA00038203"/>
    </source>
</evidence>
<keyword evidence="2 10" id="KW-0812">Transmembrane</keyword>
<evidence type="ECO:0000256" key="10">
    <source>
        <dbReference type="SAM" id="Phobius"/>
    </source>
</evidence>
<comment type="similarity">
    <text evidence="9">Belongs to the immunoglobulin superfamily. TIM family.</text>
</comment>
<dbReference type="SMART" id="SM00409">
    <property type="entry name" value="IG"/>
    <property type="match status" value="1"/>
</dbReference>
<dbReference type="GO" id="GO:1901224">
    <property type="term" value="P:positive regulation of non-canonical NF-kappaB signal transduction"/>
    <property type="evidence" value="ECO:0007669"/>
    <property type="project" value="Ensembl"/>
</dbReference>
<dbReference type="GO" id="GO:0032689">
    <property type="term" value="P:negative regulation of type II interferon production"/>
    <property type="evidence" value="ECO:0007669"/>
    <property type="project" value="Ensembl"/>
</dbReference>
<feature type="transmembrane region" description="Helical" evidence="10">
    <location>
        <begin position="192"/>
        <end position="214"/>
    </location>
</feature>
<dbReference type="GO" id="GO:0030886">
    <property type="term" value="P:negative regulation of myeloid dendritic cell activation"/>
    <property type="evidence" value="ECO:0007669"/>
    <property type="project" value="Ensembl"/>
</dbReference>
<dbReference type="GO" id="GO:1900425">
    <property type="term" value="P:negative regulation of defense response to bacterium"/>
    <property type="evidence" value="ECO:0007669"/>
    <property type="project" value="Ensembl"/>
</dbReference>
<keyword evidence="5 10" id="KW-0472">Membrane</keyword>
<dbReference type="GO" id="GO:0032760">
    <property type="term" value="P:positive regulation of tumor necrosis factor production"/>
    <property type="evidence" value="ECO:0007669"/>
    <property type="project" value="Ensembl"/>
</dbReference>
<dbReference type="GO" id="GO:0009986">
    <property type="term" value="C:cell surface"/>
    <property type="evidence" value="ECO:0007669"/>
    <property type="project" value="Ensembl"/>
</dbReference>
<dbReference type="InterPro" id="IPR051669">
    <property type="entry name" value="Immune_Mod/Transcr_Coactivator"/>
</dbReference>
<dbReference type="PANTHER" id="PTHR15498">
    <property type="entry name" value="T-CELL IMMUNOGLOBULIN AND MUCIN DOMAIN CONTAINING TIM"/>
    <property type="match status" value="1"/>
</dbReference>
<dbReference type="Gene3D" id="2.60.40.10">
    <property type="entry name" value="Immunoglobulins"/>
    <property type="match status" value="1"/>
</dbReference>
<dbReference type="GO" id="GO:0032712">
    <property type="term" value="P:negative regulation of interleukin-3 production"/>
    <property type="evidence" value="ECO:0007669"/>
    <property type="project" value="Ensembl"/>
</dbReference>
<evidence type="ECO:0000256" key="4">
    <source>
        <dbReference type="ARBA" id="ARBA00022989"/>
    </source>
</evidence>
<evidence type="ECO:0000256" key="1">
    <source>
        <dbReference type="ARBA" id="ARBA00004479"/>
    </source>
</evidence>
<dbReference type="FunCoup" id="G3THT0">
    <property type="interactions" value="29"/>
</dbReference>
<dbReference type="OrthoDB" id="434099at2759"/>
<dbReference type="GO" id="GO:0032815">
    <property type="term" value="P:negative regulation of natural killer cell activation"/>
    <property type="evidence" value="ECO:0007669"/>
    <property type="project" value="Ensembl"/>
</dbReference>
<evidence type="ECO:0000313" key="14">
    <source>
        <dbReference type="Proteomes" id="UP000007646"/>
    </source>
</evidence>
<feature type="domain" description="Ig-like" evidence="12">
    <location>
        <begin position="41"/>
        <end position="124"/>
    </location>
</feature>
<dbReference type="GO" id="GO:0043032">
    <property type="term" value="P:positive regulation of macrophage activation"/>
    <property type="evidence" value="ECO:0007669"/>
    <property type="project" value="Ensembl"/>
</dbReference>
<comment type="subcellular location">
    <subcellularLocation>
        <location evidence="1">Membrane</location>
        <topology evidence="1">Single-pass type I membrane protein</topology>
    </subcellularLocation>
</comment>
<dbReference type="Proteomes" id="UP000007646">
    <property type="component" value="Unassembled WGS sequence"/>
</dbReference>
<keyword evidence="7" id="KW-0325">Glycoprotein</keyword>
<evidence type="ECO:0000256" key="3">
    <source>
        <dbReference type="ARBA" id="ARBA00022729"/>
    </source>
</evidence>
<dbReference type="GO" id="GO:0005769">
    <property type="term" value="C:early endosome"/>
    <property type="evidence" value="ECO:0007669"/>
    <property type="project" value="Ensembl"/>
</dbReference>
<keyword evidence="8" id="KW-0393">Immunoglobulin domain</keyword>
<keyword evidence="6" id="KW-1015">Disulfide bond</keyword>
<dbReference type="GO" id="GO:0034138">
    <property type="term" value="P:toll-like receptor 3 signaling pathway"/>
    <property type="evidence" value="ECO:0007669"/>
    <property type="project" value="Ensembl"/>
</dbReference>
<name>G3THT0_LOXAF</name>
<dbReference type="GO" id="GO:0050830">
    <property type="term" value="P:defense response to Gram-positive bacterium"/>
    <property type="evidence" value="ECO:0007669"/>
    <property type="project" value="Ensembl"/>
</dbReference>
<dbReference type="Pfam" id="PF07686">
    <property type="entry name" value="V-set"/>
    <property type="match status" value="1"/>
</dbReference>
<evidence type="ECO:0000256" key="6">
    <source>
        <dbReference type="ARBA" id="ARBA00023157"/>
    </source>
</evidence>
<dbReference type="GO" id="GO:0002859">
    <property type="term" value="P:negative regulation of natural killer cell mediated cytotoxicity directed against tumor cell target"/>
    <property type="evidence" value="ECO:0007669"/>
    <property type="project" value="Ensembl"/>
</dbReference>